<name>A0ABY6IZC2_9BACT</name>
<dbReference type="InterPro" id="IPR012373">
    <property type="entry name" value="Ferrdict_sens_TM"/>
</dbReference>
<dbReference type="Proteomes" id="UP001162741">
    <property type="component" value="Chromosome"/>
</dbReference>
<feature type="domain" description="Protein FecR C-terminal" evidence="3">
    <location>
        <begin position="320"/>
        <end position="387"/>
    </location>
</feature>
<dbReference type="RefSeq" id="WP_264279850.1">
    <property type="nucleotide sequence ID" value="NZ_CP107006.1"/>
</dbReference>
<dbReference type="InterPro" id="IPR006860">
    <property type="entry name" value="FecR"/>
</dbReference>
<keyword evidence="1" id="KW-0812">Transmembrane</keyword>
<feature type="transmembrane region" description="Helical" evidence="1">
    <location>
        <begin position="86"/>
        <end position="107"/>
    </location>
</feature>
<dbReference type="Gene3D" id="2.60.120.1440">
    <property type="match status" value="1"/>
</dbReference>
<feature type="domain" description="FecR protein" evidence="2">
    <location>
        <begin position="182"/>
        <end position="278"/>
    </location>
</feature>
<keyword evidence="5" id="KW-1185">Reference proteome</keyword>
<protein>
    <submittedName>
        <fullName evidence="4">FecR domain-containing protein</fullName>
    </submittedName>
</protein>
<keyword evidence="1" id="KW-0472">Membrane</keyword>
<evidence type="ECO:0000256" key="1">
    <source>
        <dbReference type="SAM" id="Phobius"/>
    </source>
</evidence>
<dbReference type="Pfam" id="PF16344">
    <property type="entry name" value="FecR_C"/>
    <property type="match status" value="1"/>
</dbReference>
<evidence type="ECO:0000259" key="3">
    <source>
        <dbReference type="Pfam" id="PF16344"/>
    </source>
</evidence>
<dbReference type="PANTHER" id="PTHR30273:SF2">
    <property type="entry name" value="PROTEIN FECR"/>
    <property type="match status" value="1"/>
</dbReference>
<dbReference type="PANTHER" id="PTHR30273">
    <property type="entry name" value="PERIPLASMIC SIGNAL SENSOR AND SIGMA FACTOR ACTIVATOR FECR-RELATED"/>
    <property type="match status" value="1"/>
</dbReference>
<organism evidence="4 5">
    <name type="scientific">Chitinophaga horti</name>
    <dbReference type="NCBI Taxonomy" id="2920382"/>
    <lineage>
        <taxon>Bacteria</taxon>
        <taxon>Pseudomonadati</taxon>
        <taxon>Bacteroidota</taxon>
        <taxon>Chitinophagia</taxon>
        <taxon>Chitinophagales</taxon>
        <taxon>Chitinophagaceae</taxon>
        <taxon>Chitinophaga</taxon>
    </lineage>
</organism>
<evidence type="ECO:0000313" key="5">
    <source>
        <dbReference type="Proteomes" id="UP001162741"/>
    </source>
</evidence>
<dbReference type="InterPro" id="IPR032508">
    <property type="entry name" value="FecR_C"/>
</dbReference>
<accession>A0ABY6IZC2</accession>
<dbReference type="EMBL" id="CP107006">
    <property type="protein sequence ID" value="UYQ91424.1"/>
    <property type="molecule type" value="Genomic_DNA"/>
</dbReference>
<reference evidence="4" key="1">
    <citation type="submission" date="2022-10" db="EMBL/GenBank/DDBJ databases">
        <title>Chitinophaga sp. nov., isolated from soil.</title>
        <authorList>
            <person name="Jeon C.O."/>
        </authorList>
    </citation>
    <scope>NUCLEOTIDE SEQUENCE</scope>
    <source>
        <strain evidence="4">R8</strain>
    </source>
</reference>
<proteinExistence type="predicted"/>
<gene>
    <name evidence="4" type="ORF">MKQ68_15125</name>
</gene>
<evidence type="ECO:0000259" key="2">
    <source>
        <dbReference type="Pfam" id="PF04773"/>
    </source>
</evidence>
<dbReference type="Gene3D" id="3.55.50.30">
    <property type="match status" value="1"/>
</dbReference>
<sequence length="389" mass="42796">MTNSNPRLEELLILYLNDKATDLERAEFFDYVENPLYGGQLESLLSGAYEQDRNGSGIPPLQQQLVLNYIFASEAVREPKTRNIRVWQRIAVAASVVALMICGTLYYQHTQDRPQTIGRNNDIAPGKQGATLTLSNGKSIRLTDAASGLLADETGVRIIKSDKGDLVYEIKDNPGDAEAMNTLSTANGETYRLRLPDGSLVWLNAASSLSYRAGLLKGGTRHVTLSGEGYFEIAKDNAHPFIVRAGKQDVVVLGTHFNINSYPNEAAITTTLLEGSVKVNAGHLTKTLKPGEQALNSGDGITVAVADRDNALDWKDGGFDLNDQNFKTVMRKIARWYDLEVIYDASVPDDLESGGWISREEKLSEVLKAISSTSLIHFRIDGRRLYVSK</sequence>
<dbReference type="Pfam" id="PF04773">
    <property type="entry name" value="FecR"/>
    <property type="match status" value="1"/>
</dbReference>
<evidence type="ECO:0000313" key="4">
    <source>
        <dbReference type="EMBL" id="UYQ91424.1"/>
    </source>
</evidence>
<keyword evidence="1" id="KW-1133">Transmembrane helix</keyword>